<organism evidence="1">
    <name type="scientific">Roseihalotalea indica</name>
    <dbReference type="NCBI Taxonomy" id="2867963"/>
    <lineage>
        <taxon>Bacteria</taxon>
        <taxon>Pseudomonadati</taxon>
        <taxon>Bacteroidota</taxon>
        <taxon>Cytophagia</taxon>
        <taxon>Cytophagales</taxon>
        <taxon>Catalimonadaceae</taxon>
        <taxon>Roseihalotalea</taxon>
    </lineage>
</organism>
<gene>
    <name evidence="1" type="ORF">K4G66_23860</name>
</gene>
<dbReference type="EMBL" id="CP120682">
    <property type="protein sequence ID" value="WKN35414.1"/>
    <property type="molecule type" value="Genomic_DNA"/>
</dbReference>
<accession>A0AA49GQI4</accession>
<reference evidence="1" key="2">
    <citation type="journal article" date="2024" name="Antonie Van Leeuwenhoek">
        <title>Roseihalotalea indica gen. nov., sp. nov., a halophilic Bacteroidetes from mesopelagic Southwest Indian Ocean with higher carbohydrate metabolic potential.</title>
        <authorList>
            <person name="Chen B."/>
            <person name="Zhang M."/>
            <person name="Lin D."/>
            <person name="Ye J."/>
            <person name="Tang K."/>
        </authorList>
    </citation>
    <scope>NUCLEOTIDE SEQUENCE</scope>
    <source>
        <strain evidence="1">TK19036</strain>
    </source>
</reference>
<protein>
    <submittedName>
        <fullName evidence="1">Uncharacterized protein</fullName>
    </submittedName>
</protein>
<reference evidence="1" key="1">
    <citation type="journal article" date="2023" name="Comput. Struct. Biotechnol. J.">
        <title>Discovery of a novel marine Bacteroidetes with a rich repertoire of carbohydrate-active enzymes.</title>
        <authorList>
            <person name="Chen B."/>
            <person name="Liu G."/>
            <person name="Chen Q."/>
            <person name="Wang H."/>
            <person name="Liu L."/>
            <person name="Tang K."/>
        </authorList>
    </citation>
    <scope>NUCLEOTIDE SEQUENCE</scope>
    <source>
        <strain evidence="1">TK19036</strain>
    </source>
</reference>
<proteinExistence type="predicted"/>
<evidence type="ECO:0000313" key="1">
    <source>
        <dbReference type="EMBL" id="WKN35414.1"/>
    </source>
</evidence>
<sequence>MEIHLESYFLQDLMTLLDQQLDQDYLVHQPGMLKISTPNYTSRFRAMDFPHGLGCFYLDMQLEEDLDILFDIEQYHPLRFLYCLQGGFSHSGISGRLQHQVKAGQFIAYACTRGQEQRIRFPGAQTVKCVGIQIIRHEFTQHRDVSHLTPQIRSIIEDTQANQPYLFHREYAPLISSCLLGTLKNRKTGLAGHLLFEAQALQILAHQLEEYAANFLPTLDQI</sequence>
<name>A0AA49GQI4_9BACT</name>
<dbReference type="AlphaFoldDB" id="A0AA49GQI4"/>